<comment type="caution">
    <text evidence="1">The sequence shown here is derived from an EMBL/GenBank/DDBJ whole genome shotgun (WGS) entry which is preliminary data.</text>
</comment>
<accession>A0ABV7ZJL4</accession>
<organism evidence="1 2">
    <name type="scientific">Helicobacter baculiformis</name>
    <dbReference type="NCBI Taxonomy" id="427351"/>
    <lineage>
        <taxon>Bacteria</taxon>
        <taxon>Pseudomonadati</taxon>
        <taxon>Campylobacterota</taxon>
        <taxon>Epsilonproteobacteria</taxon>
        <taxon>Campylobacterales</taxon>
        <taxon>Helicobacteraceae</taxon>
        <taxon>Helicobacter</taxon>
    </lineage>
</organism>
<sequence length="29" mass="3376">MLSCHVYIISLRNSARRARCEAFVQKPIL</sequence>
<evidence type="ECO:0000313" key="1">
    <source>
        <dbReference type="EMBL" id="MFC3847652.1"/>
    </source>
</evidence>
<protein>
    <submittedName>
        <fullName evidence="1">Uncharacterized protein</fullName>
    </submittedName>
</protein>
<evidence type="ECO:0000313" key="2">
    <source>
        <dbReference type="Proteomes" id="UP001595783"/>
    </source>
</evidence>
<reference evidence="2" key="1">
    <citation type="journal article" date="2019" name="Int. J. Syst. Evol. Microbiol.">
        <title>The Global Catalogue of Microorganisms (GCM) 10K type strain sequencing project: providing services to taxonomists for standard genome sequencing and annotation.</title>
        <authorList>
            <consortium name="The Broad Institute Genomics Platform"/>
            <consortium name="The Broad Institute Genome Sequencing Center for Infectious Disease"/>
            <person name="Wu L."/>
            <person name="Ma J."/>
        </authorList>
    </citation>
    <scope>NUCLEOTIDE SEQUENCE [LARGE SCALE GENOMIC DNA]</scope>
    <source>
        <strain evidence="2">CCUG 53816</strain>
    </source>
</reference>
<dbReference type="EMBL" id="JBHRZO010000018">
    <property type="protein sequence ID" value="MFC3847652.1"/>
    <property type="molecule type" value="Genomic_DNA"/>
</dbReference>
<proteinExistence type="predicted"/>
<feature type="non-terminal residue" evidence="1">
    <location>
        <position position="29"/>
    </location>
</feature>
<gene>
    <name evidence="1" type="ORF">ACFOPX_03775</name>
</gene>
<dbReference type="Proteomes" id="UP001595783">
    <property type="component" value="Unassembled WGS sequence"/>
</dbReference>
<name>A0ABV7ZJL4_9HELI</name>
<dbReference type="RefSeq" id="WP_382262545.1">
    <property type="nucleotide sequence ID" value="NZ_JBHRZO010000018.1"/>
</dbReference>
<keyword evidence="2" id="KW-1185">Reference proteome</keyword>